<comment type="caution">
    <text evidence="2">The sequence shown here is derived from an EMBL/GenBank/DDBJ whole genome shotgun (WGS) entry which is preliminary data.</text>
</comment>
<dbReference type="InterPro" id="IPR054224">
    <property type="entry name" value="DUF6944"/>
</dbReference>
<name>A0A9X9A7A1_BACCE</name>
<gene>
    <name evidence="2" type="ORF">FC695_21910</name>
</gene>
<keyword evidence="1" id="KW-0472">Membrane</keyword>
<dbReference type="Pfam" id="PF22116">
    <property type="entry name" value="DUF6944"/>
    <property type="match status" value="1"/>
</dbReference>
<feature type="non-terminal residue" evidence="2">
    <location>
        <position position="1"/>
    </location>
</feature>
<accession>A0A9X9A7A1</accession>
<reference evidence="2 3" key="1">
    <citation type="journal article" date="2019" name="Environ. Microbiol.">
        <title>An active ?-lactamase is a part of an orchestrated cell wall stress resistance network of Bacillus subtilis and related rhizosphere species.</title>
        <authorList>
            <person name="Bucher T."/>
            <person name="Keren-Paz A."/>
            <person name="Hausser J."/>
            <person name="Olender T."/>
            <person name="Cytryn E."/>
            <person name="Kolodkin-Gal I."/>
        </authorList>
    </citation>
    <scope>NUCLEOTIDE SEQUENCE [LARGE SCALE GENOMIC DNA]</scope>
    <source>
        <strain evidence="2 3">I32</strain>
    </source>
</reference>
<proteinExistence type="predicted"/>
<dbReference type="EMBL" id="SZOH01001616">
    <property type="protein sequence ID" value="TKJ00322.1"/>
    <property type="molecule type" value="Genomic_DNA"/>
</dbReference>
<organism evidence="2 3">
    <name type="scientific">Bacillus cereus</name>
    <dbReference type="NCBI Taxonomy" id="1396"/>
    <lineage>
        <taxon>Bacteria</taxon>
        <taxon>Bacillati</taxon>
        <taxon>Bacillota</taxon>
        <taxon>Bacilli</taxon>
        <taxon>Bacillales</taxon>
        <taxon>Bacillaceae</taxon>
        <taxon>Bacillus</taxon>
        <taxon>Bacillus cereus group</taxon>
    </lineage>
</organism>
<keyword evidence="1" id="KW-1133">Transmembrane helix</keyword>
<evidence type="ECO:0000313" key="2">
    <source>
        <dbReference type="EMBL" id="TKJ00322.1"/>
    </source>
</evidence>
<evidence type="ECO:0000313" key="3">
    <source>
        <dbReference type="Proteomes" id="UP000308444"/>
    </source>
</evidence>
<feature type="transmembrane region" description="Helical" evidence="1">
    <location>
        <begin position="56"/>
        <end position="79"/>
    </location>
</feature>
<sequence>VEAALLDINVLQKIIILGNSMQSLGAGLQAYQGVSNVLKDERENEDSIFDKKDQRIIALIGIWIQVIGTLISAIGVTAIEEENRLENNEKSEILI</sequence>
<dbReference type="Proteomes" id="UP000308444">
    <property type="component" value="Unassembled WGS sequence"/>
</dbReference>
<evidence type="ECO:0000256" key="1">
    <source>
        <dbReference type="SAM" id="Phobius"/>
    </source>
</evidence>
<keyword evidence="1" id="KW-0812">Transmembrane</keyword>
<dbReference type="AlphaFoldDB" id="A0A9X9A7A1"/>
<protein>
    <submittedName>
        <fullName evidence="2">AraC family transcriptional regulator</fullName>
    </submittedName>
</protein>